<comment type="function">
    <text evidence="1">S-adenosyl-L-methionine-dependent protein-lysine N-methyltransferase that methylates elongation factor 1-alpha.</text>
</comment>
<feature type="binding site" evidence="1">
    <location>
        <position position="165"/>
    </location>
    <ligand>
        <name>S-adenosyl-L-methionine</name>
        <dbReference type="ChEBI" id="CHEBI:59789"/>
    </ligand>
</feature>
<dbReference type="CDD" id="cd02440">
    <property type="entry name" value="AdoMet_MTases"/>
    <property type="match status" value="1"/>
</dbReference>
<feature type="binding site" evidence="1">
    <location>
        <position position="148"/>
    </location>
    <ligand>
        <name>S-adenosyl-L-methionine</name>
        <dbReference type="ChEBI" id="CHEBI:59789"/>
    </ligand>
</feature>
<dbReference type="InterPro" id="IPR033684">
    <property type="entry name" value="EFM6"/>
</dbReference>
<dbReference type="Pfam" id="PF10294">
    <property type="entry name" value="Methyltransf_16"/>
    <property type="match status" value="1"/>
</dbReference>
<comment type="caution">
    <text evidence="2">The sequence shown here is derived from an EMBL/GenBank/DDBJ whole genome shotgun (WGS) entry which is preliminary data.</text>
</comment>
<dbReference type="HOGENOM" id="CLU_055721_2_1_1"/>
<dbReference type="PANTHER" id="PTHR14614">
    <property type="entry name" value="HEPATOCELLULAR CARCINOMA-ASSOCIATED ANTIGEN"/>
    <property type="match status" value="1"/>
</dbReference>
<dbReference type="GO" id="GO:0016279">
    <property type="term" value="F:protein-lysine N-methyltransferase activity"/>
    <property type="evidence" value="ECO:0007669"/>
    <property type="project" value="UniProtKB-UniRule"/>
</dbReference>
<keyword evidence="1" id="KW-0808">Transferase</keyword>
<dbReference type="EMBL" id="BABT02000152">
    <property type="protein sequence ID" value="GAA98416.1"/>
    <property type="molecule type" value="Genomic_DNA"/>
</dbReference>
<comment type="subcellular location">
    <subcellularLocation>
        <location evidence="1">Cytoplasm</location>
    </subcellularLocation>
</comment>
<dbReference type="Proteomes" id="UP000009131">
    <property type="component" value="Unassembled WGS sequence"/>
</dbReference>
<dbReference type="InParanoid" id="G7E6F6"/>
<dbReference type="GO" id="GO:0032259">
    <property type="term" value="P:methylation"/>
    <property type="evidence" value="ECO:0007669"/>
    <property type="project" value="UniProtKB-KW"/>
</dbReference>
<sequence>MLGGLVAGIEAGDDDEGDEDAIVPAQGPSVKRQTICFDESFPSAAPNFQLLVDAGPGCGGITWPAAEVLTAYLANILALNPSWLEGKRIVELGAGTGAVSMALARMMKKRGSRTTIYSTDQAILLDLMDANTVLNDVGDTVNVRELSWGETIASEMQTPDIILAADCVYFEPAFPLLMKTLRLLATPTSEILFCYKKRRKADKRFFVMLRKVFTVTAVVEDFVCHRDFRREAIFLYRLSLRSR</sequence>
<name>G7E6F6_MIXOS</name>
<feature type="binding site" evidence="1">
    <location>
        <position position="63"/>
    </location>
    <ligand>
        <name>S-adenosyl-L-methionine</name>
        <dbReference type="ChEBI" id="CHEBI:59789"/>
    </ligand>
</feature>
<dbReference type="HAMAP" id="MF_03198">
    <property type="entry name" value="Methyltr_EFM6"/>
    <property type="match status" value="1"/>
</dbReference>
<feature type="binding site" evidence="1">
    <location>
        <position position="120"/>
    </location>
    <ligand>
        <name>S-adenosyl-L-methionine</name>
        <dbReference type="ChEBI" id="CHEBI:59789"/>
    </ligand>
</feature>
<reference evidence="2 3" key="2">
    <citation type="journal article" date="2012" name="Open Biol.">
        <title>Characteristics of nucleosomes and linker DNA regions on the genome of the basidiomycete Mixia osmundae revealed by mono- and dinucleosome mapping.</title>
        <authorList>
            <person name="Nishida H."/>
            <person name="Kondo S."/>
            <person name="Matsumoto T."/>
            <person name="Suzuki Y."/>
            <person name="Yoshikawa H."/>
            <person name="Taylor T.D."/>
            <person name="Sugiyama J."/>
        </authorList>
    </citation>
    <scope>NUCLEOTIDE SEQUENCE [LARGE SCALE GENOMIC DNA]</scope>
    <source>
        <strain evidence="3">CBS 9802 / IAM 14324 / JCM 22182 / KY 12970</strain>
    </source>
</reference>
<dbReference type="Gene3D" id="3.40.50.150">
    <property type="entry name" value="Vaccinia Virus protein VP39"/>
    <property type="match status" value="1"/>
</dbReference>
<feature type="binding site" evidence="1">
    <location>
        <begin position="93"/>
        <end position="95"/>
    </location>
    <ligand>
        <name>S-adenosyl-L-methionine</name>
        <dbReference type="ChEBI" id="CHEBI:59789"/>
    </ligand>
</feature>
<comment type="similarity">
    <text evidence="1">Belongs to the class I-like SAM-binding methyltransferase superfamily. METTL21 family. EFM6 subfamily.</text>
</comment>
<evidence type="ECO:0000313" key="2">
    <source>
        <dbReference type="EMBL" id="GAA98416.1"/>
    </source>
</evidence>
<reference evidence="2 3" key="1">
    <citation type="journal article" date="2011" name="J. Gen. Appl. Microbiol.">
        <title>Draft genome sequencing of the enigmatic basidiomycete Mixia osmundae.</title>
        <authorList>
            <person name="Nishida H."/>
            <person name="Nagatsuka Y."/>
            <person name="Sugiyama J."/>
        </authorList>
    </citation>
    <scope>NUCLEOTIDE SEQUENCE [LARGE SCALE GENOMIC DNA]</scope>
    <source>
        <strain evidence="3">CBS 9802 / IAM 14324 / JCM 22182 / KY 12970</strain>
    </source>
</reference>
<gene>
    <name evidence="2" type="primary">Mo05102</name>
    <name evidence="1" type="synonym">EFM6</name>
    <name evidence="2" type="ORF">E5Q_05102</name>
</gene>
<organism evidence="2 3">
    <name type="scientific">Mixia osmundae (strain CBS 9802 / IAM 14324 / JCM 22182 / KY 12970)</name>
    <dbReference type="NCBI Taxonomy" id="764103"/>
    <lineage>
        <taxon>Eukaryota</taxon>
        <taxon>Fungi</taxon>
        <taxon>Dikarya</taxon>
        <taxon>Basidiomycota</taxon>
        <taxon>Pucciniomycotina</taxon>
        <taxon>Mixiomycetes</taxon>
        <taxon>Mixiales</taxon>
        <taxon>Mixiaceae</taxon>
        <taxon>Mixia</taxon>
    </lineage>
</organism>
<protein>
    <recommendedName>
        <fullName evidence="1">Protein-lysine N-methyltransferase EFM6</fullName>
        <ecNumber evidence="1">2.1.1.-</ecNumber>
    </recommendedName>
    <alternativeName>
        <fullName evidence="1">Elongation factor methyltransferase 6</fullName>
    </alternativeName>
</protein>
<dbReference type="EC" id="2.1.1.-" evidence="1"/>
<dbReference type="AlphaFoldDB" id="G7E6F6"/>
<evidence type="ECO:0000256" key="1">
    <source>
        <dbReference type="HAMAP-Rule" id="MF_03198"/>
    </source>
</evidence>
<dbReference type="eggNOG" id="KOG2793">
    <property type="taxonomic scope" value="Eukaryota"/>
</dbReference>
<keyword evidence="3" id="KW-1185">Reference proteome</keyword>
<keyword evidence="1" id="KW-0963">Cytoplasm</keyword>
<dbReference type="OrthoDB" id="407325at2759"/>
<keyword evidence="1" id="KW-0949">S-adenosyl-L-methionine</keyword>
<proteinExistence type="inferred from homology"/>
<keyword evidence="1" id="KW-0489">Methyltransferase</keyword>
<accession>G7E6F6</accession>
<dbReference type="OMA" id="WEGYIFS"/>
<dbReference type="InterPro" id="IPR019410">
    <property type="entry name" value="Methyltransf_16"/>
</dbReference>
<dbReference type="PANTHER" id="PTHR14614:SF132">
    <property type="entry name" value="PROTEIN-LYSINE METHYLTRANSFERASE C42C1.13"/>
    <property type="match status" value="1"/>
</dbReference>
<dbReference type="InterPro" id="IPR029063">
    <property type="entry name" value="SAM-dependent_MTases_sf"/>
</dbReference>
<dbReference type="STRING" id="764103.G7E6F6"/>
<dbReference type="SUPFAM" id="SSF53335">
    <property type="entry name" value="S-adenosyl-L-methionine-dependent methyltransferases"/>
    <property type="match status" value="1"/>
</dbReference>
<dbReference type="RefSeq" id="XP_014568984.1">
    <property type="nucleotide sequence ID" value="XM_014713498.1"/>
</dbReference>
<evidence type="ECO:0000313" key="3">
    <source>
        <dbReference type="Proteomes" id="UP000009131"/>
    </source>
</evidence>
<dbReference type="GO" id="GO:0005737">
    <property type="term" value="C:cytoplasm"/>
    <property type="evidence" value="ECO:0007669"/>
    <property type="project" value="UniProtKB-SubCell"/>
</dbReference>